<gene>
    <name evidence="1" type="ORF">BCR42DRAFT_426139</name>
</gene>
<protein>
    <submittedName>
        <fullName evidence="1">Uncharacterized protein</fullName>
    </submittedName>
</protein>
<comment type="caution">
    <text evidence="1">The sequence shown here is derived from an EMBL/GenBank/DDBJ whole genome shotgun (WGS) entry which is preliminary data.</text>
</comment>
<dbReference type="OrthoDB" id="2301985at2759"/>
<keyword evidence="2" id="KW-1185">Reference proteome</keyword>
<reference evidence="1 2" key="1">
    <citation type="submission" date="2016-07" db="EMBL/GenBank/DDBJ databases">
        <title>Pervasive Adenine N6-methylation of Active Genes in Fungi.</title>
        <authorList>
            <consortium name="DOE Joint Genome Institute"/>
            <person name="Mondo S.J."/>
            <person name="Dannebaum R.O."/>
            <person name="Kuo R.C."/>
            <person name="Labutti K."/>
            <person name="Haridas S."/>
            <person name="Kuo A."/>
            <person name="Salamov A."/>
            <person name="Ahrendt S.R."/>
            <person name="Lipzen A."/>
            <person name="Sullivan W."/>
            <person name="Andreopoulos W.B."/>
            <person name="Clum A."/>
            <person name="Lindquist E."/>
            <person name="Daum C."/>
            <person name="Ramamoorthy G.K."/>
            <person name="Gryganskyi A."/>
            <person name="Culley D."/>
            <person name="Magnuson J.K."/>
            <person name="James T.Y."/>
            <person name="O'Malley M.A."/>
            <person name="Stajich J.E."/>
            <person name="Spatafora J.W."/>
            <person name="Visel A."/>
            <person name="Grigoriev I.V."/>
        </authorList>
    </citation>
    <scope>NUCLEOTIDE SEQUENCE [LARGE SCALE GENOMIC DNA]</scope>
    <source>
        <strain evidence="1 2">NRRL 1336</strain>
    </source>
</reference>
<proteinExistence type="predicted"/>
<dbReference type="AlphaFoldDB" id="A0A1X2I1I1"/>
<accession>A0A1X2I1I1</accession>
<dbReference type="Proteomes" id="UP000193560">
    <property type="component" value="Unassembled WGS sequence"/>
</dbReference>
<organism evidence="1 2">
    <name type="scientific">Absidia repens</name>
    <dbReference type="NCBI Taxonomy" id="90262"/>
    <lineage>
        <taxon>Eukaryota</taxon>
        <taxon>Fungi</taxon>
        <taxon>Fungi incertae sedis</taxon>
        <taxon>Mucoromycota</taxon>
        <taxon>Mucoromycotina</taxon>
        <taxon>Mucoromycetes</taxon>
        <taxon>Mucorales</taxon>
        <taxon>Cunninghamellaceae</taxon>
        <taxon>Absidia</taxon>
    </lineage>
</organism>
<evidence type="ECO:0000313" key="2">
    <source>
        <dbReference type="Proteomes" id="UP000193560"/>
    </source>
</evidence>
<name>A0A1X2I1I1_9FUNG</name>
<sequence length="320" mass="37487">MKFLNDLFVDWSSRVWVISEYHIAKKKNNLKYWFIGIATYELRRLPFLEFDFLDSTSSSAGRNAELDIGQPSSIYLKFHGMMTRQLVDQCFFEMMLCGKASKIEDRFYAILPQSKYKDKINQVTHWKISNMVSVKLKLFEIMDTKDKLTLLFLAGCQEISFSTDPVLPTFATSTIFKSTCRLFSPESPLNFDLGNKSTITLHHHTRDSHLYYFLQLTVKKYYVIDVPSDYRDYCGSKFIIKACDNLQLNLDSSEIKIVCLTYFDESTLESYAEWEASNDCKLYLLGNFEKNKWTMLTSYWKNIELKHSVIINNGKVFNIY</sequence>
<dbReference type="EMBL" id="MCGE01000035">
    <property type="protein sequence ID" value="ORZ07377.1"/>
    <property type="molecule type" value="Genomic_DNA"/>
</dbReference>
<evidence type="ECO:0000313" key="1">
    <source>
        <dbReference type="EMBL" id="ORZ07377.1"/>
    </source>
</evidence>